<dbReference type="GO" id="GO:0046872">
    <property type="term" value="F:metal ion binding"/>
    <property type="evidence" value="ECO:0007669"/>
    <property type="project" value="UniProtKB-KW"/>
</dbReference>
<evidence type="ECO:0000256" key="3">
    <source>
        <dbReference type="ARBA" id="ARBA00022679"/>
    </source>
</evidence>
<evidence type="ECO:0000256" key="1">
    <source>
        <dbReference type="ARBA" id="ARBA00006351"/>
    </source>
</evidence>
<dbReference type="InterPro" id="IPR050748">
    <property type="entry name" value="Glycosyltrans_8_dom-fam"/>
</dbReference>
<dbReference type="InterPro" id="IPR029063">
    <property type="entry name" value="SAM-dependent_MTases_sf"/>
</dbReference>
<dbReference type="SUPFAM" id="SSF53448">
    <property type="entry name" value="Nucleotide-diphospho-sugar transferases"/>
    <property type="match status" value="1"/>
</dbReference>
<dbReference type="EMBL" id="JASBNA010000019">
    <property type="protein sequence ID" value="KAK7685779.1"/>
    <property type="molecule type" value="Genomic_DNA"/>
</dbReference>
<keyword evidence="6" id="KW-1185">Reference proteome</keyword>
<evidence type="ECO:0000313" key="5">
    <source>
        <dbReference type="EMBL" id="KAK7685779.1"/>
    </source>
</evidence>
<name>A0AAW0G644_9APHY</name>
<dbReference type="Pfam" id="PF01501">
    <property type="entry name" value="Glyco_transf_8"/>
    <property type="match status" value="1"/>
</dbReference>
<gene>
    <name evidence="5" type="ORF">QCA50_011125</name>
</gene>
<proteinExistence type="inferred from homology"/>
<sequence length="535" mass="60714">MDTHIGDTSPYRFTETQDWFSSNEYTWEKLFPLVLSPTPRALEIGSWEGRSAVFTLNRLCAHGGEIVCIDHFDLMNTDAGRERYTKIHYNLTLTGKPFRILDEFSVPGLMTLLQEEIVSVAEPGFDWVYIDGSHEADDTFLDGELAWRLSRKGAILVFDDYHWDKEPVESIHHPKRGIDAFLQLHSGEYEILSSPSQYQMVIRKTSAMRIGFLVKEESTPKKGLNHDAFGYGIHIAITADSAYAKAAAVAMRSSVIHTPGRITFYVADLGLSEQEKNLLRNSLPEDHDVTVVFISLTDGIHTHAGQTWAKIDMIPALPIERVLYLDADILVRGNLRELWDIDLQGKHLAAAPDVGYPMGPDSVSKSPYFNAGVLLIDLTQTRLSFPELCRLASDMQRTKYLDQDVLNTHFCGKWLPLSLEWNAQGLGTYVKYHTPERDTLTLSDMNDPKIVHFTGPLNPDLVDVLNPHVQPFTAKPWGYAGAPGHPYAEEWWQVLEETGWKGWKSSTEFEEYRIEERKKALEKAVKDFEQWATNV</sequence>
<dbReference type="PANTHER" id="PTHR13778">
    <property type="entry name" value="GLYCOSYLTRANSFERASE 8 DOMAIN-CONTAINING PROTEIN"/>
    <property type="match status" value="1"/>
</dbReference>
<dbReference type="Pfam" id="PF13578">
    <property type="entry name" value="Methyltransf_24"/>
    <property type="match status" value="1"/>
</dbReference>
<dbReference type="InterPro" id="IPR002495">
    <property type="entry name" value="Glyco_trans_8"/>
</dbReference>
<protein>
    <recommendedName>
        <fullName evidence="7">Glycosyltransferase family 8 protein</fullName>
    </recommendedName>
</protein>
<evidence type="ECO:0000313" key="6">
    <source>
        <dbReference type="Proteomes" id="UP001385951"/>
    </source>
</evidence>
<organism evidence="5 6">
    <name type="scientific">Cerrena zonata</name>
    <dbReference type="NCBI Taxonomy" id="2478898"/>
    <lineage>
        <taxon>Eukaryota</taxon>
        <taxon>Fungi</taxon>
        <taxon>Dikarya</taxon>
        <taxon>Basidiomycota</taxon>
        <taxon>Agaricomycotina</taxon>
        <taxon>Agaricomycetes</taxon>
        <taxon>Polyporales</taxon>
        <taxon>Cerrenaceae</taxon>
        <taxon>Cerrena</taxon>
    </lineage>
</organism>
<dbReference type="PANTHER" id="PTHR13778:SF47">
    <property type="entry name" value="LIPOPOLYSACCHARIDE 1,3-GALACTOSYLTRANSFERASE"/>
    <property type="match status" value="1"/>
</dbReference>
<keyword evidence="4" id="KW-0479">Metal-binding</keyword>
<keyword evidence="2" id="KW-0328">Glycosyltransferase</keyword>
<accession>A0AAW0G644</accession>
<reference evidence="5 6" key="1">
    <citation type="submission" date="2022-09" db="EMBL/GenBank/DDBJ databases">
        <authorList>
            <person name="Palmer J.M."/>
        </authorList>
    </citation>
    <scope>NUCLEOTIDE SEQUENCE [LARGE SCALE GENOMIC DNA]</scope>
    <source>
        <strain evidence="5 6">DSM 7382</strain>
    </source>
</reference>
<dbReference type="Gene3D" id="3.40.50.150">
    <property type="entry name" value="Vaccinia Virus protein VP39"/>
    <property type="match status" value="1"/>
</dbReference>
<dbReference type="InterPro" id="IPR029044">
    <property type="entry name" value="Nucleotide-diphossugar_trans"/>
</dbReference>
<evidence type="ECO:0000256" key="4">
    <source>
        <dbReference type="ARBA" id="ARBA00022723"/>
    </source>
</evidence>
<evidence type="ECO:0008006" key="7">
    <source>
        <dbReference type="Google" id="ProtNLM"/>
    </source>
</evidence>
<dbReference type="Proteomes" id="UP001385951">
    <property type="component" value="Unassembled WGS sequence"/>
</dbReference>
<dbReference type="Gene3D" id="3.90.550.10">
    <property type="entry name" value="Spore Coat Polysaccharide Biosynthesis Protein SpsA, Chain A"/>
    <property type="match status" value="1"/>
</dbReference>
<keyword evidence="3" id="KW-0808">Transferase</keyword>
<dbReference type="AlphaFoldDB" id="A0AAW0G644"/>
<evidence type="ECO:0000256" key="2">
    <source>
        <dbReference type="ARBA" id="ARBA00022676"/>
    </source>
</evidence>
<dbReference type="SUPFAM" id="SSF53335">
    <property type="entry name" value="S-adenosyl-L-methionine-dependent methyltransferases"/>
    <property type="match status" value="1"/>
</dbReference>
<comment type="similarity">
    <text evidence="1">Belongs to the glycosyltransferase 8 family.</text>
</comment>
<comment type="caution">
    <text evidence="5">The sequence shown here is derived from an EMBL/GenBank/DDBJ whole genome shotgun (WGS) entry which is preliminary data.</text>
</comment>
<dbReference type="GO" id="GO:0016757">
    <property type="term" value="F:glycosyltransferase activity"/>
    <property type="evidence" value="ECO:0007669"/>
    <property type="project" value="UniProtKB-KW"/>
</dbReference>